<comment type="caution">
    <text evidence="1">The sequence shown here is derived from an EMBL/GenBank/DDBJ whole genome shotgun (WGS) entry which is preliminary data.</text>
</comment>
<sequence length="119" mass="12823">MDALEIENPWTPAHQAVESSDHTTLTRILDEGADVDEVCCQMTLLMHAIETEADVATQSGEPIDSALTAILLAYGADPHLAVNGEAAYDWARHLGHDMATRLLDRFTTLHGPAAGTETN</sequence>
<dbReference type="Proteomes" id="UP001600424">
    <property type="component" value="Unassembled WGS sequence"/>
</dbReference>
<dbReference type="RefSeq" id="WP_386249513.1">
    <property type="nucleotide sequence ID" value="NZ_JBHTRV010000003.1"/>
</dbReference>
<dbReference type="InterPro" id="IPR036770">
    <property type="entry name" value="Ankyrin_rpt-contain_sf"/>
</dbReference>
<name>A0ABW6INK0_STRWE</name>
<keyword evidence="2" id="KW-1185">Reference proteome</keyword>
<gene>
    <name evidence="1" type="ORF">ACFQ63_05625</name>
</gene>
<dbReference type="SUPFAM" id="SSF48403">
    <property type="entry name" value="Ankyrin repeat"/>
    <property type="match status" value="1"/>
</dbReference>
<dbReference type="EMBL" id="JBHTRV010000003">
    <property type="protein sequence ID" value="MFE5979171.1"/>
    <property type="molecule type" value="Genomic_DNA"/>
</dbReference>
<dbReference type="Gene3D" id="1.25.40.20">
    <property type="entry name" value="Ankyrin repeat-containing domain"/>
    <property type="match status" value="1"/>
</dbReference>
<accession>A0ABW6INK0</accession>
<proteinExistence type="predicted"/>
<organism evidence="1 2">
    <name type="scientific">Streptomyces wedmorensis</name>
    <dbReference type="NCBI Taxonomy" id="43759"/>
    <lineage>
        <taxon>Bacteria</taxon>
        <taxon>Bacillati</taxon>
        <taxon>Actinomycetota</taxon>
        <taxon>Actinomycetes</taxon>
        <taxon>Kitasatosporales</taxon>
        <taxon>Streptomycetaceae</taxon>
        <taxon>Streptomyces</taxon>
    </lineage>
</organism>
<reference evidence="1 2" key="1">
    <citation type="submission" date="2024-09" db="EMBL/GenBank/DDBJ databases">
        <title>The Natural Products Discovery Center: Release of the First 8490 Sequenced Strains for Exploring Actinobacteria Biosynthetic Diversity.</title>
        <authorList>
            <person name="Kalkreuter E."/>
            <person name="Kautsar S.A."/>
            <person name="Yang D."/>
            <person name="Bader C.D."/>
            <person name="Teijaro C.N."/>
            <person name="Fluegel L."/>
            <person name="Davis C.M."/>
            <person name="Simpson J.R."/>
            <person name="Lauterbach L."/>
            <person name="Steele A.D."/>
            <person name="Gui C."/>
            <person name="Meng S."/>
            <person name="Li G."/>
            <person name="Viehrig K."/>
            <person name="Ye F."/>
            <person name="Su P."/>
            <person name="Kiefer A.F."/>
            <person name="Nichols A."/>
            <person name="Cepeda A.J."/>
            <person name="Yan W."/>
            <person name="Fan B."/>
            <person name="Jiang Y."/>
            <person name="Adhikari A."/>
            <person name="Zheng C.-J."/>
            <person name="Schuster L."/>
            <person name="Cowan T.M."/>
            <person name="Smanski M.J."/>
            <person name="Chevrette M.G."/>
            <person name="De Carvalho L.P.S."/>
            <person name="Shen B."/>
        </authorList>
    </citation>
    <scope>NUCLEOTIDE SEQUENCE [LARGE SCALE GENOMIC DNA]</scope>
    <source>
        <strain evidence="1 2">NPDC056472</strain>
    </source>
</reference>
<evidence type="ECO:0000313" key="1">
    <source>
        <dbReference type="EMBL" id="MFE5979171.1"/>
    </source>
</evidence>
<protein>
    <submittedName>
        <fullName evidence="1">Ankyrin repeat domain-containing protein</fullName>
    </submittedName>
</protein>
<evidence type="ECO:0000313" key="2">
    <source>
        <dbReference type="Proteomes" id="UP001600424"/>
    </source>
</evidence>